<keyword evidence="2" id="KW-0812">Transmembrane</keyword>
<keyword evidence="4" id="KW-1185">Reference proteome</keyword>
<protein>
    <submittedName>
        <fullName evidence="3">Carboxypeptidase-like regulatory domain-containing protein</fullName>
    </submittedName>
</protein>
<evidence type="ECO:0000313" key="4">
    <source>
        <dbReference type="Proteomes" id="UP001162741"/>
    </source>
</evidence>
<evidence type="ECO:0000256" key="2">
    <source>
        <dbReference type="SAM" id="Phobius"/>
    </source>
</evidence>
<proteinExistence type="predicted"/>
<organism evidence="3 4">
    <name type="scientific">Chitinophaga horti</name>
    <dbReference type="NCBI Taxonomy" id="2920382"/>
    <lineage>
        <taxon>Bacteria</taxon>
        <taxon>Pseudomonadati</taxon>
        <taxon>Bacteroidota</taxon>
        <taxon>Chitinophagia</taxon>
        <taxon>Chitinophagales</taxon>
        <taxon>Chitinophagaceae</taxon>
        <taxon>Chitinophaga</taxon>
    </lineage>
</organism>
<dbReference type="Pfam" id="PF13715">
    <property type="entry name" value="CarbopepD_reg_2"/>
    <property type="match status" value="1"/>
</dbReference>
<reference evidence="3" key="1">
    <citation type="submission" date="2022-10" db="EMBL/GenBank/DDBJ databases">
        <title>Chitinophaga sp. nov., isolated from soil.</title>
        <authorList>
            <person name="Jeon C.O."/>
        </authorList>
    </citation>
    <scope>NUCLEOTIDE SEQUENCE</scope>
    <source>
        <strain evidence="3">R8</strain>
    </source>
</reference>
<name>A0ABY6J057_9BACT</name>
<dbReference type="Gene3D" id="2.60.40.1120">
    <property type="entry name" value="Carboxypeptidase-like, regulatory domain"/>
    <property type="match status" value="1"/>
</dbReference>
<dbReference type="Gene3D" id="3.30.1150.10">
    <property type="match status" value="1"/>
</dbReference>
<dbReference type="Proteomes" id="UP001162741">
    <property type="component" value="Chromosome"/>
</dbReference>
<feature type="region of interest" description="Disordered" evidence="1">
    <location>
        <begin position="124"/>
        <end position="145"/>
    </location>
</feature>
<feature type="transmembrane region" description="Helical" evidence="2">
    <location>
        <begin position="83"/>
        <end position="104"/>
    </location>
</feature>
<gene>
    <name evidence="3" type="ORF">MKQ68_23270</name>
</gene>
<keyword evidence="2" id="KW-1133">Transmembrane helix</keyword>
<dbReference type="InterPro" id="IPR008969">
    <property type="entry name" value="CarboxyPept-like_regulatory"/>
</dbReference>
<keyword evidence="2" id="KW-0472">Membrane</keyword>
<dbReference type="RefSeq" id="WP_264281157.1">
    <property type="nucleotide sequence ID" value="NZ_CP107006.1"/>
</dbReference>
<dbReference type="SUPFAM" id="SSF49464">
    <property type="entry name" value="Carboxypeptidase regulatory domain-like"/>
    <property type="match status" value="1"/>
</dbReference>
<sequence>MTERGKHITPTAELIRQYLEGTLDDRTMHALEKQALDDPFLADALDGFATEPAALAPGHVEDLHARLEHRVIRPAAAKVRRINYYWAAAAVFLVLFSGGLYWMMQPTQKAALVATQRHVQDSVNPVSNTVAPPAAESEALPPVAATQDKVKVEEWAAYDKSSPGNEDQVVAKSEAGTPSSNAAPAPVTPPAKLENIEEPKAASARKKEAAAEIVLAQRNALASMQAKQEVDSLRIASAALSARQLRDSQATVAVMLEGKMAGVTLSETAVNKNKRVIKGRVSDLGDNPLPGVTIFQKDTRNAVSTDNKGQFEIELDSTHAADLAFNYIGYEQRGLRLRPNENEVSVTMFENKAALNDVVIVGYGTQKKKASVPINPPRPKDGYMQYDDYLSSNTKYTQHMSLAGVNDSVEVSFDVFRDGSLGNFKIEKGLDLAREVDKAAREEAIRVIKEGPKWAPASNNKKTRVKVFVKFKPGSKGRK</sequence>
<feature type="region of interest" description="Disordered" evidence="1">
    <location>
        <begin position="158"/>
        <end position="193"/>
    </location>
</feature>
<dbReference type="EMBL" id="CP107006">
    <property type="protein sequence ID" value="UYQ93005.1"/>
    <property type="molecule type" value="Genomic_DNA"/>
</dbReference>
<evidence type="ECO:0000313" key="3">
    <source>
        <dbReference type="EMBL" id="UYQ93005.1"/>
    </source>
</evidence>
<accession>A0ABY6J057</accession>
<feature type="compositionally biased region" description="Low complexity" evidence="1">
    <location>
        <begin position="130"/>
        <end position="145"/>
    </location>
</feature>
<evidence type="ECO:0000256" key="1">
    <source>
        <dbReference type="SAM" id="MobiDB-lite"/>
    </source>
</evidence>